<reference evidence="2 3" key="1">
    <citation type="submission" date="2016-11" db="EMBL/GenBank/DDBJ databases">
        <authorList>
            <person name="Jaros S."/>
            <person name="Januszkiewicz K."/>
            <person name="Wedrychowicz H."/>
        </authorList>
    </citation>
    <scope>NUCLEOTIDE SEQUENCE [LARGE SCALE GENOMIC DNA]</scope>
    <source>
        <strain evidence="2">NVI 5450</strain>
    </source>
</reference>
<dbReference type="EMBL" id="FPLD01000064">
    <property type="protein sequence ID" value="SGZ00847.1"/>
    <property type="molecule type" value="Genomic_DNA"/>
</dbReference>
<keyword evidence="1" id="KW-0812">Transmembrane</keyword>
<organism evidence="2 3">
    <name type="scientific">Moritella viscosa</name>
    <dbReference type="NCBI Taxonomy" id="80854"/>
    <lineage>
        <taxon>Bacteria</taxon>
        <taxon>Pseudomonadati</taxon>
        <taxon>Pseudomonadota</taxon>
        <taxon>Gammaproteobacteria</taxon>
        <taxon>Alteromonadales</taxon>
        <taxon>Moritellaceae</taxon>
        <taxon>Moritella</taxon>
    </lineage>
</organism>
<accession>A0A1K9ZR35</accession>
<gene>
    <name evidence="2" type="ORF">NVI5450_2355</name>
</gene>
<evidence type="ECO:0000256" key="1">
    <source>
        <dbReference type="SAM" id="Phobius"/>
    </source>
</evidence>
<feature type="transmembrane region" description="Helical" evidence="1">
    <location>
        <begin position="12"/>
        <end position="35"/>
    </location>
</feature>
<dbReference type="AlphaFoldDB" id="A0A1K9ZR35"/>
<sequence>MIGMRDLMGLLLVKVAALFFRNWLMWFALMVYGVVVVCD</sequence>
<keyword evidence="1" id="KW-1133">Transmembrane helix</keyword>
<name>A0A1K9ZR35_9GAMM</name>
<proteinExistence type="predicted"/>
<keyword evidence="1" id="KW-0472">Membrane</keyword>
<evidence type="ECO:0000313" key="2">
    <source>
        <dbReference type="EMBL" id="SGZ00847.1"/>
    </source>
</evidence>
<dbReference type="Proteomes" id="UP000183794">
    <property type="component" value="Unassembled WGS sequence"/>
</dbReference>
<protein>
    <submittedName>
        <fullName evidence="2">Uncharacterized protein</fullName>
    </submittedName>
</protein>
<evidence type="ECO:0000313" key="3">
    <source>
        <dbReference type="Proteomes" id="UP000183794"/>
    </source>
</evidence>